<dbReference type="EMBL" id="VNWK01000006">
    <property type="protein sequence ID" value="TXK01224.1"/>
    <property type="molecule type" value="Genomic_DNA"/>
</dbReference>
<dbReference type="Proteomes" id="UP000321621">
    <property type="component" value="Unassembled WGS sequence"/>
</dbReference>
<protein>
    <recommendedName>
        <fullName evidence="2">DUF6249 domain-containing protein</fullName>
    </recommendedName>
</protein>
<dbReference type="RefSeq" id="WP_119642071.1">
    <property type="nucleotide sequence ID" value="NZ_QXFI01000006.1"/>
</dbReference>
<dbReference type="Pfam" id="PF19762">
    <property type="entry name" value="DUF6249"/>
    <property type="match status" value="1"/>
</dbReference>
<keyword evidence="1" id="KW-1133">Transmembrane helix</keyword>
<feature type="transmembrane region" description="Helical" evidence="1">
    <location>
        <begin position="6"/>
        <end position="23"/>
    </location>
</feature>
<evidence type="ECO:0000313" key="4">
    <source>
        <dbReference type="EMBL" id="TXK01224.1"/>
    </source>
</evidence>
<feature type="transmembrane region" description="Helical" evidence="1">
    <location>
        <begin position="57"/>
        <end position="83"/>
    </location>
</feature>
<keyword evidence="6" id="KW-1185">Reference proteome</keyword>
<proteinExistence type="predicted"/>
<keyword evidence="1" id="KW-0472">Membrane</keyword>
<evidence type="ECO:0000313" key="5">
    <source>
        <dbReference type="Proteomes" id="UP000266691"/>
    </source>
</evidence>
<dbReference type="OrthoDB" id="679295at2"/>
<evidence type="ECO:0000256" key="1">
    <source>
        <dbReference type="SAM" id="Phobius"/>
    </source>
</evidence>
<feature type="domain" description="DUF6249" evidence="2">
    <location>
        <begin position="7"/>
        <end position="110"/>
    </location>
</feature>
<reference evidence="4 6" key="2">
    <citation type="submission" date="2019-07" db="EMBL/GenBank/DDBJ databases">
        <title>Draft genome of two Muricauda strains isolated from deep sea.</title>
        <authorList>
            <person name="Sun C."/>
        </authorList>
    </citation>
    <scope>NUCLEOTIDE SEQUENCE [LARGE SCALE GENOMIC DNA]</scope>
    <source>
        <strain evidence="4 6">72</strain>
    </source>
</reference>
<dbReference type="InterPro" id="IPR046216">
    <property type="entry name" value="DUF6249"/>
</dbReference>
<sequence>MGSEVIILPVIFGVIFAIAYLYFSTRNKERLALIEKGAEASIFVKGRREGAAPFWKIVILNIALLLIGIGVAIFVGSILVYSFGVEEGVAYPGTIFTLAGVGLLVGFTMTKRLEKED</sequence>
<accession>A0A3A1NQ08</accession>
<dbReference type="Proteomes" id="UP000266691">
    <property type="component" value="Unassembled WGS sequence"/>
</dbReference>
<organism evidence="3 5">
    <name type="scientific">Flagellimonas pelagia</name>
    <dbReference type="NCBI Taxonomy" id="2306998"/>
    <lineage>
        <taxon>Bacteria</taxon>
        <taxon>Pseudomonadati</taxon>
        <taxon>Bacteroidota</taxon>
        <taxon>Flavobacteriia</taxon>
        <taxon>Flavobacteriales</taxon>
        <taxon>Flavobacteriaceae</taxon>
        <taxon>Flagellimonas</taxon>
    </lineage>
</organism>
<dbReference type="EMBL" id="QXFI01000006">
    <property type="protein sequence ID" value="RIV47391.1"/>
    <property type="molecule type" value="Genomic_DNA"/>
</dbReference>
<comment type="caution">
    <text evidence="3">The sequence shown here is derived from an EMBL/GenBank/DDBJ whole genome shotgun (WGS) entry which is preliminary data.</text>
</comment>
<evidence type="ECO:0000313" key="3">
    <source>
        <dbReference type="EMBL" id="RIV47391.1"/>
    </source>
</evidence>
<dbReference type="AlphaFoldDB" id="A0A3A1NQ08"/>
<gene>
    <name evidence="3" type="ORF">D2V05_00400</name>
    <name evidence="4" type="ORF">FQ017_00390</name>
</gene>
<evidence type="ECO:0000313" key="6">
    <source>
        <dbReference type="Proteomes" id="UP000321621"/>
    </source>
</evidence>
<keyword evidence="1" id="KW-0812">Transmembrane</keyword>
<reference evidence="3 5" key="1">
    <citation type="submission" date="2018-08" db="EMBL/GenBank/DDBJ databases">
        <title>Proposal of Muricauda 72 sp.nov. and Muricauda NH166 sp.nov., isolated from seawater.</title>
        <authorList>
            <person name="Cheng H."/>
            <person name="Wu Y.-H."/>
            <person name="Guo L.-L."/>
            <person name="Xu X.-W."/>
        </authorList>
    </citation>
    <scope>NUCLEOTIDE SEQUENCE [LARGE SCALE GENOMIC DNA]</scope>
    <source>
        <strain evidence="3 5">72</strain>
    </source>
</reference>
<name>A0A3A1NQ08_9FLAO</name>
<feature type="transmembrane region" description="Helical" evidence="1">
    <location>
        <begin position="89"/>
        <end position="109"/>
    </location>
</feature>
<evidence type="ECO:0000259" key="2">
    <source>
        <dbReference type="Pfam" id="PF19762"/>
    </source>
</evidence>